<dbReference type="EMBL" id="JACXAE010000093">
    <property type="protein sequence ID" value="MBD2776441.1"/>
    <property type="molecule type" value="Genomic_DNA"/>
</dbReference>
<protein>
    <submittedName>
        <fullName evidence="1">Uncharacterized protein</fullName>
    </submittedName>
</protein>
<evidence type="ECO:0000313" key="2">
    <source>
        <dbReference type="Proteomes" id="UP000629098"/>
    </source>
</evidence>
<keyword evidence="2" id="KW-1185">Reference proteome</keyword>
<evidence type="ECO:0000313" key="1">
    <source>
        <dbReference type="EMBL" id="MBD2776441.1"/>
    </source>
</evidence>
<dbReference type="Proteomes" id="UP000629098">
    <property type="component" value="Unassembled WGS sequence"/>
</dbReference>
<dbReference type="AlphaFoldDB" id="A0A8J6XNS3"/>
<sequence>MPPEVFYLSTQGIRQLLQSSMRENIASKGKVVRSTALVVDKYPGLELLVQNYDGSLGQYQAFLVKGRMYVLGALTSDELTTETVNFFESFSFYPERIRYSH</sequence>
<name>A0A8J6XNS3_9CYAN</name>
<gene>
    <name evidence="1" type="ORF">ICL16_31385</name>
</gene>
<dbReference type="RefSeq" id="WP_190835510.1">
    <property type="nucleotide sequence ID" value="NZ_CAWPPI010000093.1"/>
</dbReference>
<proteinExistence type="predicted"/>
<accession>A0A8J6XNS3</accession>
<organism evidence="1 2">
    <name type="scientific">Iningainema tapete BLCC-T55</name>
    <dbReference type="NCBI Taxonomy" id="2748662"/>
    <lineage>
        <taxon>Bacteria</taxon>
        <taxon>Bacillati</taxon>
        <taxon>Cyanobacteriota</taxon>
        <taxon>Cyanophyceae</taxon>
        <taxon>Nostocales</taxon>
        <taxon>Scytonemataceae</taxon>
        <taxon>Iningainema tapete</taxon>
    </lineage>
</organism>
<comment type="caution">
    <text evidence="1">The sequence shown here is derived from an EMBL/GenBank/DDBJ whole genome shotgun (WGS) entry which is preliminary data.</text>
</comment>
<reference evidence="1" key="1">
    <citation type="submission" date="2020-09" db="EMBL/GenBank/DDBJ databases">
        <title>Iningainema tapete sp. nov. (Scytonemataceae, Cyanobacteria) from greenhouses in central Florida (USA) produces two types of nodularin with biosynthetic potential for microcystin-LR and anabaenopeptins.</title>
        <authorList>
            <person name="Berthold D.E."/>
            <person name="Lefler F.W."/>
            <person name="Huang I.-S."/>
            <person name="Abdulla H."/>
            <person name="Zimba P.V."/>
            <person name="Laughinghouse H.D. IV."/>
        </authorList>
    </citation>
    <scope>NUCLEOTIDE SEQUENCE</scope>
    <source>
        <strain evidence="1">BLCCT55</strain>
    </source>
</reference>